<proteinExistence type="predicted"/>
<feature type="region of interest" description="Disordered" evidence="1">
    <location>
        <begin position="31"/>
        <end position="53"/>
    </location>
</feature>
<keyword evidence="4" id="KW-1185">Reference proteome</keyword>
<dbReference type="Gene3D" id="3.40.50.1820">
    <property type="entry name" value="alpha/beta hydrolase"/>
    <property type="match status" value="2"/>
</dbReference>
<dbReference type="PROSITE" id="PS51257">
    <property type="entry name" value="PROKAR_LIPOPROTEIN"/>
    <property type="match status" value="1"/>
</dbReference>
<dbReference type="InterPro" id="IPR029058">
    <property type="entry name" value="AB_hydrolase_fold"/>
</dbReference>
<feature type="chain" id="PRO_5046040084" evidence="2">
    <location>
        <begin position="27"/>
        <end position="409"/>
    </location>
</feature>
<evidence type="ECO:0000313" key="4">
    <source>
        <dbReference type="Proteomes" id="UP001185899"/>
    </source>
</evidence>
<dbReference type="RefSeq" id="WP_317549528.1">
    <property type="nucleotide sequence ID" value="NZ_JAWLKE010000009.1"/>
</dbReference>
<evidence type="ECO:0000313" key="3">
    <source>
        <dbReference type="EMBL" id="MDV6233237.1"/>
    </source>
</evidence>
<sequence length="409" mass="42420">MNAISRPNRARRVGAALAASTCAVTALVGCSSTPESEPATTPAETTTAPAPQYDLTGVPGTVLDSEDFGDRSAELSDTGATLYRFVYESTSGVDNSPTAVSGVAAVPAGTPPEGGWPIVVYGHGTTGVQADCGPTLYPDLLGYQFAVQDFTELGYVTVLPDYQGLGTGGGTHPYLEPRTSGHNMIDAARAAQSALPDTSTRWAAVGLSQGGQAAWAANELAATYGQGLDLVGSVSLSPPTDLKPLVQAGMDGTLTPPQKELMPSLLYGAQQVDPAIDPKNYSGSVAEENNELLLTCQGGDVEGKERAVEAMAPDEFAADSAQSEQQLLDVIDRYTLPQVRTEVPMFVAYGAKDDIVLPQWTADGVEKACALGDSVVAQEQPEQGHDVSDEAAMQFLAAVFAGQSVPSTC</sequence>
<dbReference type="Pfam" id="PF03583">
    <property type="entry name" value="LIP"/>
    <property type="match status" value="1"/>
</dbReference>
<dbReference type="SUPFAM" id="SSF53474">
    <property type="entry name" value="alpha/beta-Hydrolases"/>
    <property type="match status" value="1"/>
</dbReference>
<name>A0ABU4B422_9NOCA</name>
<dbReference type="EMBL" id="JAWLKE010000009">
    <property type="protein sequence ID" value="MDV6233237.1"/>
    <property type="molecule type" value="Genomic_DNA"/>
</dbReference>
<evidence type="ECO:0000256" key="1">
    <source>
        <dbReference type="SAM" id="MobiDB-lite"/>
    </source>
</evidence>
<gene>
    <name evidence="3" type="ORF">R3P95_21995</name>
</gene>
<feature type="signal peptide" evidence="2">
    <location>
        <begin position="1"/>
        <end position="26"/>
    </location>
</feature>
<dbReference type="PANTHER" id="PTHR34853:SF1">
    <property type="entry name" value="LIPASE 5"/>
    <property type="match status" value="1"/>
</dbReference>
<reference evidence="3 4" key="1">
    <citation type="submission" date="2023-10" db="EMBL/GenBank/DDBJ databases">
        <title>Development of a sustainable strategy for remediation of hydrocarbon-contaminated territories based on the waste exchange concept.</title>
        <authorList>
            <person name="Krivoruchko A."/>
        </authorList>
    </citation>
    <scope>NUCLEOTIDE SEQUENCE [LARGE SCALE GENOMIC DNA]</scope>
    <source>
        <strain evidence="3 4">IEGM 1322</strain>
    </source>
</reference>
<comment type="caution">
    <text evidence="3">The sequence shown here is derived from an EMBL/GenBank/DDBJ whole genome shotgun (WGS) entry which is preliminary data.</text>
</comment>
<evidence type="ECO:0000256" key="2">
    <source>
        <dbReference type="SAM" id="SignalP"/>
    </source>
</evidence>
<feature type="compositionally biased region" description="Low complexity" evidence="1">
    <location>
        <begin position="31"/>
        <end position="51"/>
    </location>
</feature>
<protein>
    <submittedName>
        <fullName evidence="3">Lipase family protein</fullName>
    </submittedName>
</protein>
<dbReference type="Proteomes" id="UP001185899">
    <property type="component" value="Unassembled WGS sequence"/>
</dbReference>
<dbReference type="PANTHER" id="PTHR34853">
    <property type="match status" value="1"/>
</dbReference>
<accession>A0ABU4B422</accession>
<dbReference type="PIRSF" id="PIRSF029171">
    <property type="entry name" value="Esterase_LipA"/>
    <property type="match status" value="1"/>
</dbReference>
<dbReference type="InterPro" id="IPR005152">
    <property type="entry name" value="Lipase_secreted"/>
</dbReference>
<keyword evidence="2" id="KW-0732">Signal</keyword>
<organism evidence="3 4">
    <name type="scientific">Rhodococcus cercidiphylli</name>
    <dbReference type="NCBI Taxonomy" id="489916"/>
    <lineage>
        <taxon>Bacteria</taxon>
        <taxon>Bacillati</taxon>
        <taxon>Actinomycetota</taxon>
        <taxon>Actinomycetes</taxon>
        <taxon>Mycobacteriales</taxon>
        <taxon>Nocardiaceae</taxon>
        <taxon>Rhodococcus</taxon>
    </lineage>
</organism>